<name>A0AAD8LK45_BABGI</name>
<dbReference type="GO" id="GO:0003684">
    <property type="term" value="F:damaged DNA binding"/>
    <property type="evidence" value="ECO:0007669"/>
    <property type="project" value="TreeGrafter"/>
</dbReference>
<evidence type="ECO:0000256" key="4">
    <source>
        <dbReference type="ARBA" id="ARBA00022759"/>
    </source>
</evidence>
<keyword evidence="4 12" id="KW-0255">Endonuclease</keyword>
<evidence type="ECO:0000256" key="6">
    <source>
        <dbReference type="ARBA" id="ARBA00022801"/>
    </source>
</evidence>
<feature type="domain" description="ERCC4" evidence="11">
    <location>
        <begin position="965"/>
        <end position="1045"/>
    </location>
</feature>
<evidence type="ECO:0000313" key="13">
    <source>
        <dbReference type="Proteomes" id="UP001230268"/>
    </source>
</evidence>
<dbReference type="SMART" id="SM00891">
    <property type="entry name" value="ERCC4"/>
    <property type="match status" value="1"/>
</dbReference>
<dbReference type="SUPFAM" id="SSF52980">
    <property type="entry name" value="Restriction endonuclease-like"/>
    <property type="match status" value="1"/>
</dbReference>
<dbReference type="Proteomes" id="UP001230268">
    <property type="component" value="Unassembled WGS sequence"/>
</dbReference>
<reference evidence="12" key="1">
    <citation type="submission" date="2023-08" db="EMBL/GenBank/DDBJ databases">
        <title>Draft sequence of the Babesia gibsoni genome.</title>
        <authorList>
            <person name="Yamagishi J.Y."/>
            <person name="Xuan X.X."/>
        </authorList>
    </citation>
    <scope>NUCLEOTIDE SEQUENCE</scope>
    <source>
        <strain evidence="12">Azabu</strain>
    </source>
</reference>
<dbReference type="GO" id="GO:1901255">
    <property type="term" value="P:nucleotide-excision repair involved in interstrand cross-link repair"/>
    <property type="evidence" value="ECO:0007669"/>
    <property type="project" value="TreeGrafter"/>
</dbReference>
<dbReference type="EMBL" id="JAVEPI010000004">
    <property type="protein sequence ID" value="KAK1442314.1"/>
    <property type="molecule type" value="Genomic_DNA"/>
</dbReference>
<dbReference type="PANTHER" id="PTHR10150">
    <property type="entry name" value="DNA REPAIR ENDONUCLEASE XPF"/>
    <property type="match status" value="1"/>
</dbReference>
<evidence type="ECO:0000313" key="12">
    <source>
        <dbReference type="EMBL" id="KAK1442314.1"/>
    </source>
</evidence>
<evidence type="ECO:0000256" key="7">
    <source>
        <dbReference type="ARBA" id="ARBA00023125"/>
    </source>
</evidence>
<dbReference type="Gene3D" id="1.10.150.20">
    <property type="entry name" value="5' to 3' exonuclease, C-terminal subdomain"/>
    <property type="match status" value="1"/>
</dbReference>
<dbReference type="InterPro" id="IPR010994">
    <property type="entry name" value="RuvA_2-like"/>
</dbReference>
<dbReference type="InterPro" id="IPR047520">
    <property type="entry name" value="XPF_nuclease"/>
</dbReference>
<evidence type="ECO:0000256" key="2">
    <source>
        <dbReference type="ARBA" id="ARBA00010015"/>
    </source>
</evidence>
<dbReference type="PANTHER" id="PTHR10150:SF0">
    <property type="entry name" value="DNA REPAIR ENDONUCLEASE XPF"/>
    <property type="match status" value="1"/>
</dbReference>
<dbReference type="CDD" id="cd20078">
    <property type="entry name" value="XPF_nuclease_XPF_euk"/>
    <property type="match status" value="1"/>
</dbReference>
<evidence type="ECO:0000256" key="3">
    <source>
        <dbReference type="ARBA" id="ARBA00022722"/>
    </source>
</evidence>
<dbReference type="GO" id="GO:0003697">
    <property type="term" value="F:single-stranded DNA binding"/>
    <property type="evidence" value="ECO:0007669"/>
    <property type="project" value="TreeGrafter"/>
</dbReference>
<keyword evidence="7" id="KW-0238">DNA-binding</keyword>
<comment type="caution">
    <text evidence="12">The sequence shown here is derived from an EMBL/GenBank/DDBJ whole genome shotgun (WGS) entry which is preliminary data.</text>
</comment>
<dbReference type="FunFam" id="3.40.50.10130:FF:000002">
    <property type="entry name" value="DNA repair endonuclease XPF"/>
    <property type="match status" value="1"/>
</dbReference>
<evidence type="ECO:0000256" key="5">
    <source>
        <dbReference type="ARBA" id="ARBA00022763"/>
    </source>
</evidence>
<keyword evidence="8" id="KW-0234">DNA repair</keyword>
<sequence length="1211" mass="139568">MLPLPYEKAILRRVIPTWEELICRYVANGSFTKAELSLSKCIRRVPESALCRIGVQDALLILSPGCDNYRLLFYLLVYVLNPLHVYDSESSEYRVVFREDCPRKVPMLGLQNVEMALKSERTYHRLFDLSSNEYASDNQSDRLLFPHIFHDIKLRGALEMRSRLILVLGIGLDESAVVASQFARFIKKLCHMHPSNGNSMCARIPLPKFLDGTVLANEREKMYIEGGIYFVPSRILLVDLLTYKIVPELISGVIIVNAHRMTKDYNIPFAIKLIRSRNNLAFVKAITDNVASMRNRDNLTFLLKSLFTKECFIFPRCSSIFDNVLSNEHVQPVTFEVGFQLSEKAKQIHSTIVQVLHRLVMELQRSSNKELQQIDMNSVMYNNNVKKMLENILQKVHASTSEYHIRRLMRSITNLHMLLNQLLGMNALNFLAFAEKLKSAEMDSDWLWTPYGTTIYKQAVSRVYEPKAEEAAGLVMNIDTDKKKEYIRSILCDENVGCEELGNMVKAAMRWHSCKKPWKVPWRYKTTPKRSNLSYYVTRRELCRREARHLRRICRFFECGGMFFRRAMIVVDSNFLQEHLSSCLSIPSEKYNELAFLAYATRRADRYEFAPQEDVKYSGYSQAHFYRSYIKSQEEVDKMLHRFVVWTKYNEIYRKTNQKERESEAHTNGECIPVDITNKVSDEIRNNIHEVDDDNIFIDDNRRRRLDDDPISSGDDELEIDTSVKRRTPPTPVKAKRQDSHYTLSININSMMRCNVKIINVSFTQPRNEVLKGIMARKLNADDSKEHLPVTCSPDEFGYALHLVKPSVIIVYRPNIKVFRIIEQYCAQRFIYGQRNYIRVYVLSYRDCLESHRFAREIKNELECWQQLQQSIKTLPITFDETVLISSATNDSHQKALQERSTQSPSAANNTTAALSDKTQTGNSTGNSEISPFSPPVTSSLTPSDPSQNLAVAEASVNGLKPSSQVFVDTREFRCRLPYHLYSRSIQLVPLVLEMGDYLISRDICIERKSIHDLVSSLSSGRLAQQAEELCSVYEFPFLLLEFEDSETFHLSPCSDDNSLGFNYIYSKLCILCCNYPKLRIIWSQSPKSSATVLAMLKLGRSEPDIMSNNMIISQARGSLKVNDENKEAIVSARRRPEDVSNRDALRILRKIPGITSYNIGEILSRVNSLRELSEMEEKDLVSFLPEANAHAIYTFFNQRIAPSMFETIVT</sequence>
<feature type="compositionally biased region" description="Polar residues" evidence="10">
    <location>
        <begin position="899"/>
        <end position="947"/>
    </location>
</feature>
<comment type="similarity">
    <text evidence="2">Belongs to the XPF family.</text>
</comment>
<dbReference type="GO" id="GO:0000014">
    <property type="term" value="F:single-stranded DNA endodeoxyribonuclease activity"/>
    <property type="evidence" value="ECO:0007669"/>
    <property type="project" value="TreeGrafter"/>
</dbReference>
<dbReference type="GO" id="GO:0000110">
    <property type="term" value="C:nucleotide-excision repair factor 1 complex"/>
    <property type="evidence" value="ECO:0007669"/>
    <property type="project" value="TreeGrafter"/>
</dbReference>
<feature type="region of interest" description="Disordered" evidence="10">
    <location>
        <begin position="705"/>
        <end position="738"/>
    </location>
</feature>
<keyword evidence="13" id="KW-1185">Reference proteome</keyword>
<gene>
    <name evidence="12" type="ORF">BgAZ_403440</name>
</gene>
<feature type="region of interest" description="Disordered" evidence="10">
    <location>
        <begin position="894"/>
        <end position="947"/>
    </location>
</feature>
<keyword evidence="3" id="KW-0540">Nuclease</keyword>
<comment type="subcellular location">
    <subcellularLocation>
        <location evidence="1">Nucleus</location>
    </subcellularLocation>
</comment>
<dbReference type="InterPro" id="IPR011335">
    <property type="entry name" value="Restrct_endonuc-II-like"/>
</dbReference>
<dbReference type="SUPFAM" id="SSF47781">
    <property type="entry name" value="RuvA domain 2-like"/>
    <property type="match status" value="1"/>
</dbReference>
<dbReference type="GO" id="GO:0000712">
    <property type="term" value="P:resolution of meiotic recombination intermediates"/>
    <property type="evidence" value="ECO:0007669"/>
    <property type="project" value="TreeGrafter"/>
</dbReference>
<accession>A0AAD8LK45</accession>
<proteinExistence type="inferred from homology"/>
<dbReference type="InterPro" id="IPR006166">
    <property type="entry name" value="ERCC4_domain"/>
</dbReference>
<protein>
    <submittedName>
        <fullName evidence="12">DNA repair endonuclease XPF</fullName>
    </submittedName>
</protein>
<evidence type="ECO:0000256" key="10">
    <source>
        <dbReference type="SAM" id="MobiDB-lite"/>
    </source>
</evidence>
<evidence type="ECO:0000256" key="8">
    <source>
        <dbReference type="ARBA" id="ARBA00023204"/>
    </source>
</evidence>
<dbReference type="Pfam" id="PF02732">
    <property type="entry name" value="ERCC4"/>
    <property type="match status" value="1"/>
</dbReference>
<dbReference type="GO" id="GO:0000724">
    <property type="term" value="P:double-strand break repair via homologous recombination"/>
    <property type="evidence" value="ECO:0007669"/>
    <property type="project" value="TreeGrafter"/>
</dbReference>
<dbReference type="Gene3D" id="3.40.50.10130">
    <property type="match status" value="1"/>
</dbReference>
<evidence type="ECO:0000259" key="11">
    <source>
        <dbReference type="SMART" id="SM00891"/>
    </source>
</evidence>
<keyword evidence="5" id="KW-0227">DNA damage</keyword>
<keyword evidence="9" id="KW-0539">Nucleus</keyword>
<evidence type="ECO:0000256" key="1">
    <source>
        <dbReference type="ARBA" id="ARBA00004123"/>
    </source>
</evidence>
<dbReference type="AlphaFoldDB" id="A0AAD8LK45"/>
<keyword evidence="6" id="KW-0378">Hydrolase</keyword>
<organism evidence="12 13">
    <name type="scientific">Babesia gibsoni</name>
    <dbReference type="NCBI Taxonomy" id="33632"/>
    <lineage>
        <taxon>Eukaryota</taxon>
        <taxon>Sar</taxon>
        <taxon>Alveolata</taxon>
        <taxon>Apicomplexa</taxon>
        <taxon>Aconoidasida</taxon>
        <taxon>Piroplasmida</taxon>
        <taxon>Babesiidae</taxon>
        <taxon>Babesia</taxon>
    </lineage>
</organism>
<evidence type="ECO:0000256" key="9">
    <source>
        <dbReference type="ARBA" id="ARBA00023242"/>
    </source>
</evidence>